<sequence>MAMSSLDDEKAIQLVQLQARVGANSDDDVLSGYFDDAIQAVLDFTGQSQPNKALLIAAKRLAVVYWNQQADEGETQRTEGGVSRTFEVTGIPSSIRSSLMPYRVAKTRSLR</sequence>
<dbReference type="Proteomes" id="UP000050969">
    <property type="component" value="Unassembled WGS sequence"/>
</dbReference>
<comment type="caution">
    <text evidence="1">The sequence shown here is derived from an EMBL/GenBank/DDBJ whole genome shotgun (WGS) entry which is preliminary data.</text>
</comment>
<organism evidence="1 2">
    <name type="scientific">Lacticaseibacillus saniviri JCM 17471 = DSM 24301</name>
    <dbReference type="NCBI Taxonomy" id="1293598"/>
    <lineage>
        <taxon>Bacteria</taxon>
        <taxon>Bacillati</taxon>
        <taxon>Bacillota</taxon>
        <taxon>Bacilli</taxon>
        <taxon>Lactobacillales</taxon>
        <taxon>Lactobacillaceae</taxon>
        <taxon>Lacticaseibacillus</taxon>
    </lineage>
</organism>
<protein>
    <submittedName>
        <fullName evidence="1">Uncharacterized protein</fullName>
    </submittedName>
</protein>
<dbReference type="Pfam" id="PF05135">
    <property type="entry name" value="Phage_connect_1"/>
    <property type="match status" value="1"/>
</dbReference>
<dbReference type="InterPro" id="IPR053746">
    <property type="entry name" value="Viral_HT_Connector_Assembly"/>
</dbReference>
<reference evidence="1 2" key="1">
    <citation type="journal article" date="2015" name="Genome Announc.">
        <title>Expanding the biotechnology potential of lactobacilli through comparative genomics of 213 strains and associated genera.</title>
        <authorList>
            <person name="Sun Z."/>
            <person name="Harris H.M."/>
            <person name="McCann A."/>
            <person name="Guo C."/>
            <person name="Argimon S."/>
            <person name="Zhang W."/>
            <person name="Yang X."/>
            <person name="Jeffery I.B."/>
            <person name="Cooney J.C."/>
            <person name="Kagawa T.F."/>
            <person name="Liu W."/>
            <person name="Song Y."/>
            <person name="Salvetti E."/>
            <person name="Wrobel A."/>
            <person name="Rasinkangas P."/>
            <person name="Parkhill J."/>
            <person name="Rea M.C."/>
            <person name="O'Sullivan O."/>
            <person name="Ritari J."/>
            <person name="Douillard F.P."/>
            <person name="Paul Ross R."/>
            <person name="Yang R."/>
            <person name="Briner A.E."/>
            <person name="Felis G.E."/>
            <person name="de Vos W.M."/>
            <person name="Barrangou R."/>
            <person name="Klaenhammer T.R."/>
            <person name="Caufield P.W."/>
            <person name="Cui Y."/>
            <person name="Zhang H."/>
            <person name="O'Toole P.W."/>
        </authorList>
    </citation>
    <scope>NUCLEOTIDE SEQUENCE [LARGE SCALE GENOMIC DNA]</scope>
    <source>
        <strain evidence="1 2">DSM 24301</strain>
    </source>
</reference>
<dbReference type="STRING" id="1293598.IV56_GL001106"/>
<dbReference type="CDD" id="cd08055">
    <property type="entry name" value="gp15"/>
    <property type="match status" value="1"/>
</dbReference>
<name>A0A0R2MSG6_9LACO</name>
<keyword evidence="2" id="KW-1185">Reference proteome</keyword>
<evidence type="ECO:0000313" key="2">
    <source>
        <dbReference type="Proteomes" id="UP000050969"/>
    </source>
</evidence>
<dbReference type="EMBL" id="JQCE01000037">
    <property type="protein sequence ID" value="KRO16516.1"/>
    <property type="molecule type" value="Genomic_DNA"/>
</dbReference>
<dbReference type="AlphaFoldDB" id="A0A0R2MSG6"/>
<proteinExistence type="predicted"/>
<dbReference type="InterPro" id="IPR021146">
    <property type="entry name" value="Phage_gp6-like_head-tail"/>
</dbReference>
<gene>
    <name evidence="1" type="ORF">IV56_GL001106</name>
</gene>
<dbReference type="PATRIC" id="fig|1293598.4.peg.1168"/>
<accession>A0A0R2MSG6</accession>
<dbReference type="Gene3D" id="1.10.246.150">
    <property type="match status" value="1"/>
</dbReference>
<evidence type="ECO:0000313" key="1">
    <source>
        <dbReference type="EMBL" id="KRO16516.1"/>
    </source>
</evidence>